<reference evidence="2" key="1">
    <citation type="journal article" date="2008" name="Nat. Genet.">
        <title>The Pristionchus pacificus genome provides a unique perspective on nematode lifestyle and parasitism.</title>
        <authorList>
            <person name="Dieterich C."/>
            <person name="Clifton S.W."/>
            <person name="Schuster L.N."/>
            <person name="Chinwalla A."/>
            <person name="Delehaunty K."/>
            <person name="Dinkelacker I."/>
            <person name="Fulton L."/>
            <person name="Fulton R."/>
            <person name="Godfrey J."/>
            <person name="Minx P."/>
            <person name="Mitreva M."/>
            <person name="Roeseler W."/>
            <person name="Tian H."/>
            <person name="Witte H."/>
            <person name="Yang S.P."/>
            <person name="Wilson R.K."/>
            <person name="Sommer R.J."/>
        </authorList>
    </citation>
    <scope>NUCLEOTIDE SEQUENCE [LARGE SCALE GENOMIC DNA]</scope>
    <source>
        <strain evidence="2">PS312</strain>
    </source>
</reference>
<dbReference type="InterPro" id="IPR016187">
    <property type="entry name" value="CTDL_fold"/>
</dbReference>
<dbReference type="Pfam" id="PF00059">
    <property type="entry name" value="Lectin_C"/>
    <property type="match status" value="2"/>
</dbReference>
<name>A0A2A6CSC7_PRIPA</name>
<dbReference type="InterPro" id="IPR018378">
    <property type="entry name" value="C-type_lectin_CS"/>
</dbReference>
<dbReference type="InterPro" id="IPR036465">
    <property type="entry name" value="vWFA_dom_sf"/>
</dbReference>
<dbReference type="PROSITE" id="PS50041">
    <property type="entry name" value="C_TYPE_LECTIN_2"/>
    <property type="match status" value="2"/>
</dbReference>
<dbReference type="SUPFAM" id="SSF56436">
    <property type="entry name" value="C-type lectin-like"/>
    <property type="match status" value="2"/>
</dbReference>
<dbReference type="InterPro" id="IPR002035">
    <property type="entry name" value="VWF_A"/>
</dbReference>
<evidence type="ECO:0000313" key="2">
    <source>
        <dbReference type="Proteomes" id="UP000005239"/>
    </source>
</evidence>
<dbReference type="PROSITE" id="PS00615">
    <property type="entry name" value="C_TYPE_LECTIN_1"/>
    <property type="match status" value="1"/>
</dbReference>
<accession>A0A2A6CSC7</accession>
<protein>
    <submittedName>
        <fullName evidence="1">C-type lectin</fullName>
    </submittedName>
</protein>
<dbReference type="Gene3D" id="3.10.100.10">
    <property type="entry name" value="Mannose-Binding Protein A, subunit A"/>
    <property type="match status" value="2"/>
</dbReference>
<dbReference type="SUPFAM" id="SSF53300">
    <property type="entry name" value="vWA-like"/>
    <property type="match status" value="2"/>
</dbReference>
<dbReference type="Gene3D" id="3.40.50.410">
    <property type="entry name" value="von Willebrand factor, type A domain"/>
    <property type="match status" value="1"/>
</dbReference>
<dbReference type="EnsemblMetazoa" id="PPA18937.1">
    <property type="protein sequence ID" value="PPA18937.1"/>
    <property type="gene ID" value="WBGene00108491"/>
</dbReference>
<organism evidence="1 2">
    <name type="scientific">Pristionchus pacificus</name>
    <name type="common">Parasitic nematode worm</name>
    <dbReference type="NCBI Taxonomy" id="54126"/>
    <lineage>
        <taxon>Eukaryota</taxon>
        <taxon>Metazoa</taxon>
        <taxon>Ecdysozoa</taxon>
        <taxon>Nematoda</taxon>
        <taxon>Chromadorea</taxon>
        <taxon>Rhabditida</taxon>
        <taxon>Rhabditina</taxon>
        <taxon>Diplogasteromorpha</taxon>
        <taxon>Diplogasteroidea</taxon>
        <taxon>Neodiplogasteridae</taxon>
        <taxon>Pristionchus</taxon>
    </lineage>
</organism>
<gene>
    <name evidence="1" type="primary">WBGene00108491</name>
</gene>
<dbReference type="SMART" id="SM00034">
    <property type="entry name" value="CLECT"/>
    <property type="match status" value="2"/>
</dbReference>
<dbReference type="Proteomes" id="UP000005239">
    <property type="component" value="Unassembled WGS sequence"/>
</dbReference>
<keyword evidence="2" id="KW-1185">Reference proteome</keyword>
<dbReference type="PROSITE" id="PS50234">
    <property type="entry name" value="VWFA"/>
    <property type="match status" value="1"/>
</dbReference>
<accession>A0A8R1YE15</accession>
<dbReference type="InterPro" id="IPR001304">
    <property type="entry name" value="C-type_lectin-like"/>
</dbReference>
<dbReference type="CDD" id="cd00037">
    <property type="entry name" value="CLECT"/>
    <property type="match status" value="2"/>
</dbReference>
<proteinExistence type="predicted"/>
<sequence>MLPFAMNHAFFFLFLSFYGSNAFTFTCQQVKKLIQDGTRFPTTDACISLDQFVPTSSGFTTEVFFDDGSGKGKWSFAQTASIGCVSQYSSMGAWRIVTDRPDKGEGIDCTYEFTVFFSSIQTNLVTAKNSGLHHQSYKAYNITVVAPRGGILIDFSCKDTQEPLNFYTGLGNGAAEDMYYYGSSLCDDRLSVFAWDTAITINVPNDGYIMITYTGTGAYLSLGSVSYDFILLGSGKSNAIVQHGEEDKFVWLSPSMNDDLKFHIDGFAEFDPRNGNSLVLSAQCKENNCTGSINPVPSDEIHLQLEADFLAIDYFTHVPDDQWKNSDMFFIRIASAPLNSTEPPPTIPPPKPNTDYSCGCELTNGKAEFASSIWMDIIFIVDVSKAMGNDGIAKASSMIDSIVSSLTIGNVSPSSIQFSRVGVVAVSDKAEVIYGLSNAVQSPLKLTPSTSAEADIGIGIESSLNLFLRSHRSSTRQFIYVIAASDSSNTDRNQPRSNQFYDATFDVQKFKYNGGIIAVTEADPAQTVTWFNNLASPGYFNPKFNDNVNLDLQLLCDANCMCPSGLSAFTREESERETALGGCYHSPSSTDPYALAKEACQAEGGILTTIHDQDKQLFLLQLISLYGAKVKFWIGNEYNGKEWEWIDDSNSTFSNWASGQPVSSLGRCSISQQTVGFNSGWFSEDCSDDHLYICERPPCSVDRFSVNGFVYSCNEVKQSILKKTTISASNACVALGDYSVLAGFVQDIFVQDGTGKNQWNLIEVHEAGGCVNSTVDSWRIVTNRTDGGEGIGCDEEFTLLFSSIQSTIVTARDNGRAHYSNTAGNITVVVSRGGILLEFTCNNTLQKLDFYTGLGNGEEEEMFYLGSAQCDDQLSLWALDTAITVSIPDDGYIRMINTGTGGYLSMGYYEFDMIVMGSGKSNNLIQHGDNDKFLWLDADDRVSFAIDGFYEMDQKVGNNIVLTAATDCERDPCTTKSVPLNSSSVHMTMVADLLSFDYYTKVGNADYWRDDDAFFFRIISSPLTTESPTTIPPVKGDTDYSCGCDLTNGIASFSSDLWLDVIFLVDVSKSMDSVNLNKIIADLSSPFPNSINFNPSNSPEANIGNGIDTSIDMFSRASNRTSRQLIYIITASDSSSTSFKIKFTQASALQSSPGDSFKNSGGIIAVTDVSPSKVPSLVDLSSPGYYNLGFRNNINLDLQMICDANCFCPQYQTGFSDDSDERETPSRGCYISQPITATFSLAMDYCSSSGSLLSTVHDDQKEYFLIGVISQFGAKTPFWIGYENNGKDWEWIDNSNSTYTKWASGQPNIGSCAYEIQTTGFNSAWYSDNCSNEHNFICEKSPCSVSNFCN</sequence>
<dbReference type="SMART" id="SM00327">
    <property type="entry name" value="VWA"/>
    <property type="match status" value="1"/>
</dbReference>
<dbReference type="InterPro" id="IPR016186">
    <property type="entry name" value="C-type_lectin-like/link_sf"/>
</dbReference>
<reference evidence="1" key="2">
    <citation type="submission" date="2022-06" db="UniProtKB">
        <authorList>
            <consortium name="EnsemblMetazoa"/>
        </authorList>
    </citation>
    <scope>IDENTIFICATION</scope>
    <source>
        <strain evidence="1">PS312</strain>
    </source>
</reference>
<dbReference type="PANTHER" id="PTHR31024:SF3">
    <property type="entry name" value="C-TYPE LECTIN-RELATED"/>
    <property type="match status" value="1"/>
</dbReference>
<evidence type="ECO:0000313" key="1">
    <source>
        <dbReference type="EnsemblMetazoa" id="PPA18937.1"/>
    </source>
</evidence>
<dbReference type="Pfam" id="PF00092">
    <property type="entry name" value="VWA"/>
    <property type="match status" value="1"/>
</dbReference>
<dbReference type="PANTHER" id="PTHR31024">
    <property type="entry name" value="C-TYPE LECTIN"/>
    <property type="match status" value="1"/>
</dbReference>